<dbReference type="Pfam" id="PF02581">
    <property type="entry name" value="TMP-TENI"/>
    <property type="match status" value="1"/>
</dbReference>
<dbReference type="RefSeq" id="WP_027305715.1">
    <property type="nucleotide sequence ID" value="NZ_CP020867.1"/>
</dbReference>
<evidence type="ECO:0000259" key="3">
    <source>
        <dbReference type="Pfam" id="PF02581"/>
    </source>
</evidence>
<proteinExistence type="predicted"/>
<dbReference type="SUPFAM" id="SSF51391">
    <property type="entry name" value="Thiamin phosphate synthase"/>
    <property type="match status" value="1"/>
</dbReference>
<dbReference type="eggNOG" id="COG0352">
    <property type="taxonomic scope" value="Bacteria"/>
</dbReference>
<dbReference type="EMBL" id="CP020867">
    <property type="protein sequence ID" value="ARJ56776.1"/>
    <property type="molecule type" value="Genomic_DNA"/>
</dbReference>
<sequence>MWDKKIVAISDRKCVEGDFLKHIEQLTKANIDALVLREKDLSEFEYYDLAKEVLKICAKSKIPCFLHFFDRECLKLGHRYFHAPLCLLRKEPKLRKYFHILGSSVHSKEELLEAMNYKVNYAFVGHIFQSSSKMNLMPKGLNFLKQMLEFSKIPLYAIGGINAENIAEFKDLDVAGVCMREILMREKKLKDYVSKCRKNLKN</sequence>
<organism evidence="4 5">
    <name type="scientific">Campylobacter cuniculorum DSM 23162 = LMG 24588</name>
    <dbReference type="NCBI Taxonomy" id="1121267"/>
    <lineage>
        <taxon>Bacteria</taxon>
        <taxon>Pseudomonadati</taxon>
        <taxon>Campylobacterota</taxon>
        <taxon>Epsilonproteobacteria</taxon>
        <taxon>Campylobacterales</taxon>
        <taxon>Campylobacteraceae</taxon>
        <taxon>Campylobacter</taxon>
    </lineage>
</organism>
<gene>
    <name evidence="4" type="ORF">CCUN_1183</name>
</gene>
<comment type="pathway">
    <text evidence="1">Cofactor biosynthesis; thiamine diphosphate biosynthesis.</text>
</comment>
<dbReference type="InterPro" id="IPR013785">
    <property type="entry name" value="Aldolase_TIM"/>
</dbReference>
<feature type="domain" description="Thiamine phosphate synthase/TenI" evidence="3">
    <location>
        <begin position="7"/>
        <end position="180"/>
    </location>
</feature>
<evidence type="ECO:0000256" key="1">
    <source>
        <dbReference type="ARBA" id="ARBA00004948"/>
    </source>
</evidence>
<keyword evidence="2" id="KW-0784">Thiamine biosynthesis</keyword>
<dbReference type="InterPro" id="IPR022998">
    <property type="entry name" value="ThiamineP_synth_TenI"/>
</dbReference>
<name>A0A1W6BXD6_9BACT</name>
<dbReference type="GO" id="GO:0005737">
    <property type="term" value="C:cytoplasm"/>
    <property type="evidence" value="ECO:0007669"/>
    <property type="project" value="TreeGrafter"/>
</dbReference>
<dbReference type="GO" id="GO:0009228">
    <property type="term" value="P:thiamine biosynthetic process"/>
    <property type="evidence" value="ECO:0007669"/>
    <property type="project" value="UniProtKB-KW"/>
</dbReference>
<protein>
    <submittedName>
        <fullName evidence="4">Thiamine monophosphate synthase/TENI family protein</fullName>
    </submittedName>
</protein>
<evidence type="ECO:0000313" key="5">
    <source>
        <dbReference type="Proteomes" id="UP000192902"/>
    </source>
</evidence>
<accession>A0A1W6BXD6</accession>
<dbReference type="Gene3D" id="3.20.20.70">
    <property type="entry name" value="Aldolase class I"/>
    <property type="match status" value="1"/>
</dbReference>
<dbReference type="OrthoDB" id="9815348at2"/>
<dbReference type="CDD" id="cd00564">
    <property type="entry name" value="TMP_TenI"/>
    <property type="match status" value="1"/>
</dbReference>
<reference evidence="4 5" key="1">
    <citation type="submission" date="2017-04" db="EMBL/GenBank/DDBJ databases">
        <title>Complete genome sequence of the Campylobacter cuniculorum type strain LMG24588.</title>
        <authorList>
            <person name="Miller W.G."/>
            <person name="Yee E."/>
            <person name="Revez J."/>
            <person name="Bono J.L."/>
            <person name="Rossi M."/>
        </authorList>
    </citation>
    <scope>NUCLEOTIDE SEQUENCE [LARGE SCALE GENOMIC DNA]</scope>
    <source>
        <strain evidence="4 5">LMG 24588</strain>
    </source>
</reference>
<dbReference type="InterPro" id="IPR036206">
    <property type="entry name" value="ThiamineP_synth_sf"/>
</dbReference>
<evidence type="ECO:0000256" key="2">
    <source>
        <dbReference type="ARBA" id="ARBA00022977"/>
    </source>
</evidence>
<dbReference type="AlphaFoldDB" id="A0A1W6BXD6"/>
<dbReference type="Proteomes" id="UP000192902">
    <property type="component" value="Chromosome"/>
</dbReference>
<dbReference type="PANTHER" id="PTHR20857:SF15">
    <property type="entry name" value="THIAMINE-PHOSPHATE SYNTHASE"/>
    <property type="match status" value="1"/>
</dbReference>
<dbReference type="KEGG" id="ccun:CCUN_1183"/>
<evidence type="ECO:0000313" key="4">
    <source>
        <dbReference type="EMBL" id="ARJ56776.1"/>
    </source>
</evidence>
<dbReference type="GO" id="GO:0004789">
    <property type="term" value="F:thiamine-phosphate diphosphorylase activity"/>
    <property type="evidence" value="ECO:0007669"/>
    <property type="project" value="TreeGrafter"/>
</dbReference>
<dbReference type="STRING" id="1121267.CCUN_1183"/>
<dbReference type="PANTHER" id="PTHR20857">
    <property type="entry name" value="THIAMINE-PHOSPHATE PYROPHOSPHORYLASE"/>
    <property type="match status" value="1"/>
</dbReference>